<sequence length="449" mass="48276">IEELTSSSLNASVTTENPHGLTVDDQILIAGVGSTDLYNGTYRVTGITSDRKFSYNLNSDATDDVVNIALNPDAKVTIEADTVTGASPYIFNCSLRSVFGMCGLHADGSKATGFKSMVVAQFTGIGLQKDDKAFVRYNATSGQYEDSTSVNNLHLDPEAIYRPEYESSHVRASNDSIIQAVSVFAIGHKSQYIADTGGELSLANCNANFGENALMSEGFKKTAFTPDNAAYITHLIPPKEITDGNANVDYLSIDVDKTIGVGTVTRLYFEGFTNKDAPPPHIVDGFRFGAALDDKIRLQLNVNGNEGDFVSKIVMPTATGITTNTGEKRYVVNNAVGVSSISSNIISLKTNHDLITGESIRIIANNGFLPDGLEEDQVYFTIKGSNDNDLKVARTLNDALDGTALTINNTGGELVVVSRVSDKVSGDIGHPIQFDNLNKHWYVNVSNET</sequence>
<proteinExistence type="predicted"/>
<feature type="non-terminal residue" evidence="1">
    <location>
        <position position="449"/>
    </location>
</feature>
<reference evidence="1" key="1">
    <citation type="submission" date="2018-05" db="EMBL/GenBank/DDBJ databases">
        <authorList>
            <person name="Lanie J.A."/>
            <person name="Ng W.-L."/>
            <person name="Kazmierczak K.M."/>
            <person name="Andrzejewski T.M."/>
            <person name="Davidsen T.M."/>
            <person name="Wayne K.J."/>
            <person name="Tettelin H."/>
            <person name="Glass J.I."/>
            <person name="Rusch D."/>
            <person name="Podicherti R."/>
            <person name="Tsui H.-C.T."/>
            <person name="Winkler M.E."/>
        </authorList>
    </citation>
    <scope>NUCLEOTIDE SEQUENCE</scope>
</reference>
<dbReference type="AlphaFoldDB" id="A0A382IB10"/>
<gene>
    <name evidence="1" type="ORF">METZ01_LOCUS249281</name>
</gene>
<accession>A0A382IB10</accession>
<evidence type="ECO:0000313" key="1">
    <source>
        <dbReference type="EMBL" id="SVB96427.1"/>
    </source>
</evidence>
<dbReference type="EMBL" id="UINC01066087">
    <property type="protein sequence ID" value="SVB96427.1"/>
    <property type="molecule type" value="Genomic_DNA"/>
</dbReference>
<organism evidence="1">
    <name type="scientific">marine metagenome</name>
    <dbReference type="NCBI Taxonomy" id="408172"/>
    <lineage>
        <taxon>unclassified sequences</taxon>
        <taxon>metagenomes</taxon>
        <taxon>ecological metagenomes</taxon>
    </lineage>
</organism>
<protein>
    <submittedName>
        <fullName evidence="1">Uncharacterized protein</fullName>
    </submittedName>
</protein>
<dbReference type="InterPro" id="IPR023366">
    <property type="entry name" value="ATP_synth_asu-like_sf"/>
</dbReference>
<dbReference type="Gene3D" id="2.40.30.20">
    <property type="match status" value="1"/>
</dbReference>
<name>A0A382IB10_9ZZZZ</name>
<feature type="non-terminal residue" evidence="1">
    <location>
        <position position="1"/>
    </location>
</feature>